<reference evidence="1" key="2">
    <citation type="submission" date="2013-05" db="EMBL/GenBank/DDBJ databases">
        <authorList>
            <person name="Carter J.-M."/>
            <person name="Baker S.C."/>
            <person name="Pink R."/>
            <person name="Carter D.R.F."/>
            <person name="Collins A."/>
            <person name="Tomlin J."/>
            <person name="Gibbs M."/>
            <person name="Breuker C.J."/>
        </authorList>
    </citation>
    <scope>NUCLEOTIDE SEQUENCE</scope>
    <source>
        <tissue evidence="1">Ovary</tissue>
    </source>
</reference>
<sequence>MVEISEEDYNSWVERHEELAMAALATLNNITFFFEPSESSHHNILDQLCKATCRWVRGTGAAACEAVRALGNLTRSARASQLIVLEGA</sequence>
<organism evidence="1">
    <name type="scientific">Pararge aegeria</name>
    <name type="common">speckled wood butterfly</name>
    <dbReference type="NCBI Taxonomy" id="116150"/>
    <lineage>
        <taxon>Eukaryota</taxon>
        <taxon>Metazoa</taxon>
        <taxon>Ecdysozoa</taxon>
        <taxon>Arthropoda</taxon>
        <taxon>Hexapoda</taxon>
        <taxon>Insecta</taxon>
        <taxon>Pterygota</taxon>
        <taxon>Neoptera</taxon>
        <taxon>Endopterygota</taxon>
        <taxon>Lepidoptera</taxon>
        <taxon>Glossata</taxon>
        <taxon>Ditrysia</taxon>
        <taxon>Papilionoidea</taxon>
        <taxon>Nymphalidae</taxon>
        <taxon>Satyrinae</taxon>
        <taxon>Satyrini</taxon>
        <taxon>Parargina</taxon>
        <taxon>Pararge</taxon>
    </lineage>
</organism>
<evidence type="ECO:0000313" key="1">
    <source>
        <dbReference type="EMBL" id="JAA82880.1"/>
    </source>
</evidence>
<proteinExistence type="predicted"/>
<dbReference type="EMBL" id="GAIX01009680">
    <property type="protein sequence ID" value="JAA82880.1"/>
    <property type="molecule type" value="Transcribed_RNA"/>
</dbReference>
<protein>
    <submittedName>
        <fullName evidence="1">Uncharacterized protein</fullName>
    </submittedName>
</protein>
<feature type="non-terminal residue" evidence="1">
    <location>
        <position position="88"/>
    </location>
</feature>
<name>S4P854_9NEOP</name>
<accession>S4P854</accession>
<reference evidence="1" key="1">
    <citation type="journal article" date="2013" name="BMC Genomics">
        <title>Unscrambling butterfly oogenesis.</title>
        <authorList>
            <person name="Carter J.M."/>
            <person name="Baker S.C."/>
            <person name="Pink R."/>
            <person name="Carter D.R."/>
            <person name="Collins A."/>
            <person name="Tomlin J."/>
            <person name="Gibbs M."/>
            <person name="Breuker C.J."/>
        </authorList>
    </citation>
    <scope>NUCLEOTIDE SEQUENCE</scope>
    <source>
        <tissue evidence="1">Ovary</tissue>
    </source>
</reference>
<dbReference type="AlphaFoldDB" id="S4P854"/>